<name>A0A511D3E5_9PSEU</name>
<evidence type="ECO:0000313" key="2">
    <source>
        <dbReference type="Proteomes" id="UP000321328"/>
    </source>
</evidence>
<evidence type="ECO:0000313" key="1">
    <source>
        <dbReference type="EMBL" id="GEL19306.1"/>
    </source>
</evidence>
<dbReference type="AlphaFoldDB" id="A0A511D3E5"/>
<comment type="caution">
    <text evidence="1">The sequence shown here is derived from an EMBL/GenBank/DDBJ whole genome shotgun (WGS) entry which is preliminary data.</text>
</comment>
<protein>
    <recommendedName>
        <fullName evidence="3">ANTAR domain-containing protein</fullName>
    </recommendedName>
</protein>
<dbReference type="Proteomes" id="UP000321328">
    <property type="component" value="Unassembled WGS sequence"/>
</dbReference>
<evidence type="ECO:0008006" key="3">
    <source>
        <dbReference type="Google" id="ProtNLM"/>
    </source>
</evidence>
<organism evidence="1 2">
    <name type="scientific">Pseudonocardia asaccharolytica DSM 44247 = NBRC 16224</name>
    <dbReference type="NCBI Taxonomy" id="1123024"/>
    <lineage>
        <taxon>Bacteria</taxon>
        <taxon>Bacillati</taxon>
        <taxon>Actinomycetota</taxon>
        <taxon>Actinomycetes</taxon>
        <taxon>Pseudonocardiales</taxon>
        <taxon>Pseudonocardiaceae</taxon>
        <taxon>Pseudonocardia</taxon>
    </lineage>
</organism>
<reference evidence="1 2" key="1">
    <citation type="submission" date="2019-07" db="EMBL/GenBank/DDBJ databases">
        <title>Whole genome shotgun sequence of Pseudonocardia asaccharolytica NBRC 16224.</title>
        <authorList>
            <person name="Hosoyama A."/>
            <person name="Uohara A."/>
            <person name="Ohji S."/>
            <person name="Ichikawa N."/>
        </authorList>
    </citation>
    <scope>NUCLEOTIDE SEQUENCE [LARGE SCALE GENOMIC DNA]</scope>
    <source>
        <strain evidence="1 2">NBRC 16224</strain>
    </source>
</reference>
<dbReference type="EMBL" id="BJVI01000035">
    <property type="protein sequence ID" value="GEL19306.1"/>
    <property type="molecule type" value="Genomic_DNA"/>
</dbReference>
<sequence>MTEPTLNPALSQDLKVAALRGAAGLAAASPSVPDAVRVAWQHLHTNRAVLAVVFRAWAAAEGVADIPDLGGVLRRRHTTPDQVAAGLRRAATLLEDTPDE</sequence>
<accession>A0A511D3E5</accession>
<proteinExistence type="predicted"/>
<dbReference type="STRING" id="1123024.GCA_000423625_02837"/>
<gene>
    <name evidence="1" type="ORF">PA7_31430</name>
</gene>
<keyword evidence="2" id="KW-1185">Reference proteome</keyword>